<dbReference type="Pfam" id="PF16095">
    <property type="entry name" value="COR-A"/>
    <property type="match status" value="1"/>
</dbReference>
<dbReference type="InterPro" id="IPR032171">
    <property type="entry name" value="COR-A"/>
</dbReference>
<keyword evidence="1" id="KW-0677">Repeat</keyword>
<evidence type="ECO:0000313" key="4">
    <source>
        <dbReference type="Proteomes" id="UP000507470"/>
    </source>
</evidence>
<dbReference type="EMBL" id="CACVKT020009748">
    <property type="protein sequence ID" value="CAC5423188.1"/>
    <property type="molecule type" value="Genomic_DNA"/>
</dbReference>
<evidence type="ECO:0000313" key="3">
    <source>
        <dbReference type="EMBL" id="CAC5423188.1"/>
    </source>
</evidence>
<evidence type="ECO:0000259" key="2">
    <source>
        <dbReference type="Pfam" id="PF16095"/>
    </source>
</evidence>
<gene>
    <name evidence="3" type="ORF">MCOR_55187</name>
</gene>
<dbReference type="InterPro" id="IPR036388">
    <property type="entry name" value="WH-like_DNA-bd_sf"/>
</dbReference>
<reference evidence="3 4" key="1">
    <citation type="submission" date="2020-06" db="EMBL/GenBank/DDBJ databases">
        <authorList>
            <person name="Li R."/>
            <person name="Bekaert M."/>
        </authorList>
    </citation>
    <scope>NUCLEOTIDE SEQUENCE [LARGE SCALE GENOMIC DNA]</scope>
    <source>
        <strain evidence="4">wild</strain>
    </source>
</reference>
<proteinExistence type="predicted"/>
<sequence>MPTAWIPLDLQLTRKAEEGINVITRDQLRSLNSKNESMVLSEQQIETFLEVQHSIGKLLYFNVKHLRDYVIISPVYLVEVLTSLVTAKQFWPKRECFPRILKTLQTTGFIDKEDIYYLWTQEEFRHILEYKDYMVDLNLQMIALALAKVTLLTRLAFTGTLHKSLSRKEGNTEGPAHELTILEMSALSQRKCADMVFLQPESMTRGNFCWSMWGKIYPHMRQQKETCRVILISLSLGEIYVVLMQQAHKVDWANL</sequence>
<dbReference type="OrthoDB" id="6159238at2759"/>
<dbReference type="Gene3D" id="1.10.10.10">
    <property type="entry name" value="Winged helix-like DNA-binding domain superfamily/Winged helix DNA-binding domain"/>
    <property type="match status" value="1"/>
</dbReference>
<dbReference type="AlphaFoldDB" id="A0A6J8ERM6"/>
<feature type="domain" description="COR" evidence="2">
    <location>
        <begin position="2"/>
        <end position="122"/>
    </location>
</feature>
<protein>
    <recommendedName>
        <fullName evidence="2">COR domain-containing protein</fullName>
    </recommendedName>
</protein>
<organism evidence="3 4">
    <name type="scientific">Mytilus coruscus</name>
    <name type="common">Sea mussel</name>
    <dbReference type="NCBI Taxonomy" id="42192"/>
    <lineage>
        <taxon>Eukaryota</taxon>
        <taxon>Metazoa</taxon>
        <taxon>Spiralia</taxon>
        <taxon>Lophotrochozoa</taxon>
        <taxon>Mollusca</taxon>
        <taxon>Bivalvia</taxon>
        <taxon>Autobranchia</taxon>
        <taxon>Pteriomorphia</taxon>
        <taxon>Mytilida</taxon>
        <taxon>Mytiloidea</taxon>
        <taxon>Mytilidae</taxon>
        <taxon>Mytilinae</taxon>
        <taxon>Mytilus</taxon>
    </lineage>
</organism>
<evidence type="ECO:0000256" key="1">
    <source>
        <dbReference type="ARBA" id="ARBA00022737"/>
    </source>
</evidence>
<accession>A0A6J8ERM6</accession>
<dbReference type="Proteomes" id="UP000507470">
    <property type="component" value="Unassembled WGS sequence"/>
</dbReference>
<name>A0A6J8ERM6_MYTCO</name>
<keyword evidence="4" id="KW-1185">Reference proteome</keyword>